<dbReference type="InterPro" id="IPR007451">
    <property type="entry name" value="HflD"/>
</dbReference>
<protein>
    <recommendedName>
        <fullName evidence="6">High frequency lysogenization protein HflD</fullName>
    </recommendedName>
</protein>
<evidence type="ECO:0000256" key="4">
    <source>
        <dbReference type="ARBA" id="ARBA00023136"/>
    </source>
</evidence>
<keyword evidence="3" id="KW-0963">Cytoplasm</keyword>
<dbReference type="Gene3D" id="1.10.3890.10">
    <property type="entry name" value="HflD-like"/>
    <property type="match status" value="1"/>
</dbReference>
<reference evidence="5" key="1">
    <citation type="submission" date="2015-10" db="EMBL/GenBank/DDBJ databases">
        <authorList>
            <person name="Gilbert D.G."/>
        </authorList>
    </citation>
    <scope>NUCLEOTIDE SEQUENCE</scope>
</reference>
<dbReference type="PANTHER" id="PTHR38100:SF1">
    <property type="entry name" value="HIGH FREQUENCY LYSOGENIZATION PROTEIN HFLD"/>
    <property type="match status" value="1"/>
</dbReference>
<dbReference type="AlphaFoldDB" id="A0A170PKI2"/>
<dbReference type="Pfam" id="PF04356">
    <property type="entry name" value="DUF489"/>
    <property type="match status" value="1"/>
</dbReference>
<evidence type="ECO:0000256" key="3">
    <source>
        <dbReference type="ARBA" id="ARBA00022490"/>
    </source>
</evidence>
<proteinExistence type="inferred from homology"/>
<keyword evidence="4" id="KW-0472">Membrane</keyword>
<dbReference type="SUPFAM" id="SSF101322">
    <property type="entry name" value="YcfC-like"/>
    <property type="match status" value="1"/>
</dbReference>
<evidence type="ECO:0000256" key="2">
    <source>
        <dbReference type="ARBA" id="ARBA00022475"/>
    </source>
</evidence>
<dbReference type="InterPro" id="IPR035932">
    <property type="entry name" value="HflD-like_sf"/>
</dbReference>
<evidence type="ECO:0008006" key="6">
    <source>
        <dbReference type="Google" id="ProtNLM"/>
    </source>
</evidence>
<gene>
    <name evidence="5" type="ORF">MGWOODY_Tha260</name>
</gene>
<organism evidence="5">
    <name type="scientific">hydrothermal vent metagenome</name>
    <dbReference type="NCBI Taxonomy" id="652676"/>
    <lineage>
        <taxon>unclassified sequences</taxon>
        <taxon>metagenomes</taxon>
        <taxon>ecological metagenomes</taxon>
    </lineage>
</organism>
<dbReference type="PANTHER" id="PTHR38100">
    <property type="entry name" value="HIGH FREQUENCY LYSOGENIZATION PROTEIN HFLD"/>
    <property type="match status" value="1"/>
</dbReference>
<dbReference type="HAMAP" id="MF_00695">
    <property type="entry name" value="HflD_protein"/>
    <property type="match status" value="1"/>
</dbReference>
<dbReference type="EMBL" id="CZQC01000004">
    <property type="protein sequence ID" value="CUS40106.1"/>
    <property type="molecule type" value="Genomic_DNA"/>
</dbReference>
<keyword evidence="2" id="KW-1003">Cell membrane</keyword>
<evidence type="ECO:0000256" key="1">
    <source>
        <dbReference type="ARBA" id="ARBA00004496"/>
    </source>
</evidence>
<evidence type="ECO:0000313" key="5">
    <source>
        <dbReference type="EMBL" id="CUS40106.1"/>
    </source>
</evidence>
<name>A0A170PKI2_9ZZZZ</name>
<dbReference type="NCBIfam" id="NF001246">
    <property type="entry name" value="PRK00218.1-2"/>
    <property type="match status" value="1"/>
</dbReference>
<sequence>MLSNRQEIMNNRSHEQAIALAAVFQAATLVEQLARTGDIAGDASDPLIKSLFEQSPAHFNDVYGDPKLNLGIGLRQLQVVCKRDPRGLNPDVTRYALSLLHLERKLFKSPAMISQLGQGIDAASRQAQHFSPTHENTVAALAGLYKQTLSNLSFRIRVTGNPTYLQTNYTANRVRALLLAGIRGAILWRQVGGKRWHLLTNRKRYLKACEELLNQPSRH</sequence>
<comment type="subcellular location">
    <subcellularLocation>
        <location evidence="1">Cytoplasm</location>
    </subcellularLocation>
</comment>
<dbReference type="GO" id="GO:0005737">
    <property type="term" value="C:cytoplasm"/>
    <property type="evidence" value="ECO:0007669"/>
    <property type="project" value="UniProtKB-SubCell"/>
</dbReference>
<accession>A0A170PKI2</accession>